<comment type="cofactor">
    <cofactor evidence="1">
        <name>[4Fe-4S] cluster</name>
        <dbReference type="ChEBI" id="CHEBI:49883"/>
    </cofactor>
</comment>
<dbReference type="eggNOG" id="COG1036">
    <property type="taxonomic scope" value="Bacteria"/>
</dbReference>
<feature type="domain" description="4Fe-4S ferredoxin-type" evidence="8">
    <location>
        <begin position="37"/>
        <end position="67"/>
    </location>
</feature>
<reference evidence="9 10" key="1">
    <citation type="journal article" date="2012" name="J. Bacteriol.">
        <title>Complete genome sequences of Desulfosporosinus orientis DSM765T, Desulfosporosinus youngiae DSM17734T, Desulfosporosinus meridiei DSM13257T, and Desulfosporosinus acidiphilus DSM22704T.</title>
        <authorList>
            <person name="Pester M."/>
            <person name="Brambilla E."/>
            <person name="Alazard D."/>
            <person name="Rattei T."/>
            <person name="Weinmaier T."/>
            <person name="Han J."/>
            <person name="Lucas S."/>
            <person name="Lapidus A."/>
            <person name="Cheng J.F."/>
            <person name="Goodwin L."/>
            <person name="Pitluck S."/>
            <person name="Peters L."/>
            <person name="Ovchinnikova G."/>
            <person name="Teshima H."/>
            <person name="Detter J.C."/>
            <person name="Han C.S."/>
            <person name="Tapia R."/>
            <person name="Land M.L."/>
            <person name="Hauser L."/>
            <person name="Kyrpides N.C."/>
            <person name="Ivanova N.N."/>
            <person name="Pagani I."/>
            <person name="Huntmann M."/>
            <person name="Wei C.L."/>
            <person name="Davenport K.W."/>
            <person name="Daligault H."/>
            <person name="Chain P.S."/>
            <person name="Chen A."/>
            <person name="Mavromatis K."/>
            <person name="Markowitz V."/>
            <person name="Szeto E."/>
            <person name="Mikhailova N."/>
            <person name="Pati A."/>
            <person name="Wagner M."/>
            <person name="Woyke T."/>
            <person name="Ollivier B."/>
            <person name="Klenk H.P."/>
            <person name="Spring S."/>
            <person name="Loy A."/>
        </authorList>
    </citation>
    <scope>NUCLEOTIDE SEQUENCE [LARGE SCALE GENOMIC DNA]</scope>
    <source>
        <strain evidence="10">DSM 22704 / JCM 16185 / SJ4</strain>
    </source>
</reference>
<dbReference type="InterPro" id="IPR050157">
    <property type="entry name" value="PSI_iron-sulfur_center"/>
</dbReference>
<dbReference type="Pfam" id="PF25160">
    <property type="entry name" value="LdpA_Fe-S-bd"/>
    <property type="match status" value="1"/>
</dbReference>
<comment type="function">
    <text evidence="2">Ferredoxins are iron-sulfur proteins that transfer electrons in a wide variety of metabolic reactions.</text>
</comment>
<dbReference type="PANTHER" id="PTHR24960:SF79">
    <property type="entry name" value="PHOTOSYSTEM I IRON-SULFUR CENTER"/>
    <property type="match status" value="1"/>
</dbReference>
<organism evidence="9 10">
    <name type="scientific">Desulfosporosinus acidiphilus (strain DSM 22704 / JCM 16185 / SJ4)</name>
    <dbReference type="NCBI Taxonomy" id="646529"/>
    <lineage>
        <taxon>Bacteria</taxon>
        <taxon>Bacillati</taxon>
        <taxon>Bacillota</taxon>
        <taxon>Clostridia</taxon>
        <taxon>Eubacteriales</taxon>
        <taxon>Desulfitobacteriaceae</taxon>
        <taxon>Desulfosporosinus</taxon>
    </lineage>
</organism>
<evidence type="ECO:0000256" key="2">
    <source>
        <dbReference type="ARBA" id="ARBA00003532"/>
    </source>
</evidence>
<dbReference type="PANTHER" id="PTHR24960">
    <property type="entry name" value="PHOTOSYSTEM I IRON-SULFUR CENTER-RELATED"/>
    <property type="match status" value="1"/>
</dbReference>
<dbReference type="OrthoDB" id="9672at2"/>
<dbReference type="InterPro" id="IPR057431">
    <property type="entry name" value="LdpA_Fe-S-bd"/>
</dbReference>
<keyword evidence="10" id="KW-1185">Reference proteome</keyword>
<feature type="domain" description="4Fe-4S ferredoxin-type" evidence="8">
    <location>
        <begin position="277"/>
        <end position="306"/>
    </location>
</feature>
<dbReference type="PROSITE" id="PS00198">
    <property type="entry name" value="4FE4S_FER_1"/>
    <property type="match status" value="2"/>
</dbReference>
<protein>
    <recommendedName>
        <fullName evidence="3">Ferredoxin</fullName>
    </recommendedName>
</protein>
<dbReference type="InterPro" id="IPR017896">
    <property type="entry name" value="4Fe4S_Fe-S-bd"/>
</dbReference>
<keyword evidence="5" id="KW-0479">Metal-binding</keyword>
<evidence type="ECO:0000313" key="10">
    <source>
        <dbReference type="Proteomes" id="UP000002892"/>
    </source>
</evidence>
<evidence type="ECO:0000256" key="1">
    <source>
        <dbReference type="ARBA" id="ARBA00001966"/>
    </source>
</evidence>
<evidence type="ECO:0000313" key="9">
    <source>
        <dbReference type="EMBL" id="AFM40785.1"/>
    </source>
</evidence>
<gene>
    <name evidence="9" type="ordered locus">Desaci_1798</name>
</gene>
<evidence type="ECO:0000256" key="6">
    <source>
        <dbReference type="ARBA" id="ARBA00023004"/>
    </source>
</evidence>
<dbReference type="Proteomes" id="UP000002892">
    <property type="component" value="Chromosome"/>
</dbReference>
<evidence type="ECO:0000256" key="5">
    <source>
        <dbReference type="ARBA" id="ARBA00022723"/>
    </source>
</evidence>
<dbReference type="RefSeq" id="WP_014826791.1">
    <property type="nucleotide sequence ID" value="NC_018068.1"/>
</dbReference>
<evidence type="ECO:0000259" key="8">
    <source>
        <dbReference type="PROSITE" id="PS51379"/>
    </source>
</evidence>
<dbReference type="STRING" id="646529.Desaci_1798"/>
<dbReference type="SUPFAM" id="SSF54862">
    <property type="entry name" value="4Fe-4S ferredoxins"/>
    <property type="match status" value="2"/>
</dbReference>
<dbReference type="EMBL" id="CP003639">
    <property type="protein sequence ID" value="AFM40785.1"/>
    <property type="molecule type" value="Genomic_DNA"/>
</dbReference>
<dbReference type="GO" id="GO:0046872">
    <property type="term" value="F:metal ion binding"/>
    <property type="evidence" value="ECO:0007669"/>
    <property type="project" value="UniProtKB-KW"/>
</dbReference>
<keyword evidence="4" id="KW-0004">4Fe-4S</keyword>
<dbReference type="Gene3D" id="3.30.70.20">
    <property type="match status" value="2"/>
</dbReference>
<dbReference type="AlphaFoldDB" id="I4D4R1"/>
<dbReference type="Pfam" id="PF12838">
    <property type="entry name" value="Fer4_7"/>
    <property type="match status" value="1"/>
</dbReference>
<dbReference type="eggNOG" id="COG1148">
    <property type="taxonomic scope" value="Bacteria"/>
</dbReference>
<proteinExistence type="predicted"/>
<keyword evidence="7" id="KW-0411">Iron-sulfur</keyword>
<evidence type="ECO:0000256" key="4">
    <source>
        <dbReference type="ARBA" id="ARBA00022485"/>
    </source>
</evidence>
<dbReference type="HOGENOM" id="CLU_048087_1_0_9"/>
<dbReference type="GO" id="GO:0051539">
    <property type="term" value="F:4 iron, 4 sulfur cluster binding"/>
    <property type="evidence" value="ECO:0007669"/>
    <property type="project" value="UniProtKB-KW"/>
</dbReference>
<keyword evidence="6" id="KW-0408">Iron</keyword>
<dbReference type="PROSITE" id="PS51379">
    <property type="entry name" value="4FE4S_FER_2"/>
    <property type="match status" value="3"/>
</dbReference>
<name>I4D4R1_DESAJ</name>
<evidence type="ECO:0000256" key="3">
    <source>
        <dbReference type="ARBA" id="ARBA00013529"/>
    </source>
</evidence>
<feature type="domain" description="4Fe-4S ferredoxin-type" evidence="8">
    <location>
        <begin position="229"/>
        <end position="258"/>
    </location>
</feature>
<dbReference type="KEGG" id="dai:Desaci_1798"/>
<dbReference type="InterPro" id="IPR017900">
    <property type="entry name" value="4Fe4S_Fe_S_CS"/>
</dbReference>
<evidence type="ECO:0000256" key="7">
    <source>
        <dbReference type="ARBA" id="ARBA00023014"/>
    </source>
</evidence>
<accession>I4D4R1</accession>
<sequence length="357" mass="40196">MTCQMVYHNGNCLNTKKAYTKTCRRCIEVCPYKAISEYRQLDTKKCSECGACMAVCPSDGFVDIMVDKFYEYLEETDEIRLNCPKALPAGFEIPCLGMLDRDSWKTLILWAKKKPVSIAAGICTACGDRAACTVSVQAFKEVHESWPEHPGVQILVRPDNGQEGTEFKDIEAQKTVNKSFALGNWRQKSMNKVEQWLPNLTADQTYPIPKSRQGLLRSLKNDEDDKIPFQVLAVSKLCTNCGVCASICPQGALQKTEEWDSDPAAKESPYEDKILSQKLILEPQKCVHCNRCIEVCRIHALSYSTKMLNYKYLTGKVLIHEGSPLYCKKCGKRIFDNTDLCLVCSTSDPNGRSSFFL</sequence>